<keyword evidence="3" id="KW-1185">Reference proteome</keyword>
<dbReference type="Proteomes" id="UP000603141">
    <property type="component" value="Unassembled WGS sequence"/>
</dbReference>
<keyword evidence="1" id="KW-1133">Transmembrane helix</keyword>
<dbReference type="RefSeq" id="WP_200271074.1">
    <property type="nucleotide sequence ID" value="NZ_JAENIJ010000018.1"/>
</dbReference>
<gene>
    <name evidence="2" type="ORF">JIN85_12260</name>
</gene>
<protein>
    <submittedName>
        <fullName evidence="2">Uncharacterized protein</fullName>
    </submittedName>
</protein>
<comment type="caution">
    <text evidence="2">The sequence shown here is derived from an EMBL/GenBank/DDBJ whole genome shotgun (WGS) entry which is preliminary data.</text>
</comment>
<evidence type="ECO:0000313" key="3">
    <source>
        <dbReference type="Proteomes" id="UP000603141"/>
    </source>
</evidence>
<accession>A0A934VWV3</accession>
<dbReference type="EMBL" id="JAENIJ010000018">
    <property type="protein sequence ID" value="MBK1883193.1"/>
    <property type="molecule type" value="Genomic_DNA"/>
</dbReference>
<dbReference type="AlphaFoldDB" id="A0A934VWV3"/>
<proteinExistence type="predicted"/>
<evidence type="ECO:0000313" key="2">
    <source>
        <dbReference type="EMBL" id="MBK1883193.1"/>
    </source>
</evidence>
<organism evidence="2 3">
    <name type="scientific">Luteolibacter pohnpeiensis</name>
    <dbReference type="NCBI Taxonomy" id="454153"/>
    <lineage>
        <taxon>Bacteria</taxon>
        <taxon>Pseudomonadati</taxon>
        <taxon>Verrucomicrobiota</taxon>
        <taxon>Verrucomicrobiia</taxon>
        <taxon>Verrucomicrobiales</taxon>
        <taxon>Verrucomicrobiaceae</taxon>
        <taxon>Luteolibacter</taxon>
    </lineage>
</organism>
<keyword evidence="1" id="KW-0812">Transmembrane</keyword>
<evidence type="ECO:0000256" key="1">
    <source>
        <dbReference type="SAM" id="Phobius"/>
    </source>
</evidence>
<feature type="transmembrane region" description="Helical" evidence="1">
    <location>
        <begin position="29"/>
        <end position="50"/>
    </location>
</feature>
<reference evidence="2" key="1">
    <citation type="submission" date="2021-01" db="EMBL/GenBank/DDBJ databases">
        <title>Modified the classification status of verrucomicrobia.</title>
        <authorList>
            <person name="Feng X."/>
        </authorList>
    </citation>
    <scope>NUCLEOTIDE SEQUENCE</scope>
    <source>
        <strain evidence="2">KCTC 22041</strain>
    </source>
</reference>
<keyword evidence="1" id="KW-0472">Membrane</keyword>
<sequence length="259" mass="28990">MARHHHHGPKPSGFIFPWRGLNAPLMPKVLAAVLLFGVFAFAITFVRVDISARPHWLEEKASIIDLRMGKDAELWARRAQEEGPFPSRVDPDSWNVMKQLENQVSDAFRTPSMPYVPQLRDLPQGEPVSGIPFTAKGERVFPKHQAPEWVQQPDAARLVPQLYPLVEVPMDAMPKKLPAFAGEIAPEMTYTPWRFLIRLTPDGVVSDCVSLVGTSEAGAGSLEKWLRQVKFDPGFAEKHEWIALAVTFVNQPADGTDTH</sequence>
<name>A0A934VWV3_9BACT</name>